<evidence type="ECO:0000313" key="3">
    <source>
        <dbReference type="EMBL" id="MEE2565155.1"/>
    </source>
</evidence>
<keyword evidence="2" id="KW-0472">Membrane</keyword>
<protein>
    <submittedName>
        <fullName evidence="3">MerC domain-containing protein</fullName>
    </submittedName>
</protein>
<reference evidence="3 4" key="1">
    <citation type="submission" date="2024-01" db="EMBL/GenBank/DDBJ databases">
        <title>Hyphobacterium bacterium isolated from marine sediment.</title>
        <authorList>
            <person name="Zhao S."/>
        </authorList>
    </citation>
    <scope>NUCLEOTIDE SEQUENCE [LARGE SCALE GENOMIC DNA]</scope>
    <source>
        <strain evidence="3 4">Y60-23</strain>
    </source>
</reference>
<feature type="transmembrane region" description="Helical" evidence="2">
    <location>
        <begin position="12"/>
        <end position="38"/>
    </location>
</feature>
<keyword evidence="4" id="KW-1185">Reference proteome</keyword>
<dbReference type="RefSeq" id="WP_330194695.1">
    <property type="nucleotide sequence ID" value="NZ_JAZDRO010000001.1"/>
</dbReference>
<feature type="compositionally biased region" description="Basic and acidic residues" evidence="1">
    <location>
        <begin position="178"/>
        <end position="187"/>
    </location>
</feature>
<feature type="compositionally biased region" description="Basic and acidic residues" evidence="1">
    <location>
        <begin position="153"/>
        <end position="168"/>
    </location>
</feature>
<accession>A0ABU7LW01</accession>
<dbReference type="Proteomes" id="UP001310692">
    <property type="component" value="Unassembled WGS sequence"/>
</dbReference>
<feature type="transmembrane region" description="Helical" evidence="2">
    <location>
        <begin position="50"/>
        <end position="69"/>
    </location>
</feature>
<name>A0ABU7LW01_9PROT</name>
<gene>
    <name evidence="3" type="ORF">V0U35_00555</name>
</gene>
<evidence type="ECO:0000256" key="1">
    <source>
        <dbReference type="SAM" id="MobiDB-lite"/>
    </source>
</evidence>
<feature type="region of interest" description="Disordered" evidence="1">
    <location>
        <begin position="140"/>
        <end position="187"/>
    </location>
</feature>
<keyword evidence="2" id="KW-1133">Transmembrane helix</keyword>
<comment type="caution">
    <text evidence="3">The sequence shown here is derived from an EMBL/GenBank/DDBJ whole genome shotgun (WGS) entry which is preliminary data.</text>
</comment>
<feature type="transmembrane region" description="Helical" evidence="2">
    <location>
        <begin position="106"/>
        <end position="123"/>
    </location>
</feature>
<dbReference type="InterPro" id="IPR004891">
    <property type="entry name" value="Mercury-R_MerC"/>
</dbReference>
<organism evidence="3 4">
    <name type="scientific">Hyphobacterium marinum</name>
    <dbReference type="NCBI Taxonomy" id="3116574"/>
    <lineage>
        <taxon>Bacteria</taxon>
        <taxon>Pseudomonadati</taxon>
        <taxon>Pseudomonadota</taxon>
        <taxon>Alphaproteobacteria</taxon>
        <taxon>Maricaulales</taxon>
        <taxon>Maricaulaceae</taxon>
        <taxon>Hyphobacterium</taxon>
    </lineage>
</organism>
<evidence type="ECO:0000313" key="4">
    <source>
        <dbReference type="Proteomes" id="UP001310692"/>
    </source>
</evidence>
<dbReference type="EMBL" id="JAZDRO010000001">
    <property type="protein sequence ID" value="MEE2565155.1"/>
    <property type="molecule type" value="Genomic_DNA"/>
</dbReference>
<sequence>MNDRHAKFADMSGIGLSLLCMAHCFILPVIAVLAPALLPSLSGWLFTGESAHMLFFLIAAPVSIAAFFWGARLSGAGWRTLTAAGIGLVLMFVGATHVFGHLAETILTAAGVTLLAGAHFVNWRARARQGHDHEEDCALCDSEAPASAPPPEPGHRHDASCGHAHGTETRSLASPPANDRRPASSVA</sequence>
<feature type="transmembrane region" description="Helical" evidence="2">
    <location>
        <begin position="81"/>
        <end position="100"/>
    </location>
</feature>
<keyword evidence="2" id="KW-0812">Transmembrane</keyword>
<dbReference type="Pfam" id="PF03203">
    <property type="entry name" value="MerC"/>
    <property type="match status" value="1"/>
</dbReference>
<evidence type="ECO:0000256" key="2">
    <source>
        <dbReference type="SAM" id="Phobius"/>
    </source>
</evidence>
<proteinExistence type="predicted"/>